<evidence type="ECO:0000256" key="1">
    <source>
        <dbReference type="SAM" id="MobiDB-lite"/>
    </source>
</evidence>
<gene>
    <name evidence="2" type="ORF">C1SCF055_LOCUS36079</name>
</gene>
<evidence type="ECO:0000313" key="3">
    <source>
        <dbReference type="EMBL" id="CAL4798169.1"/>
    </source>
</evidence>
<evidence type="ECO:0000313" key="2">
    <source>
        <dbReference type="EMBL" id="CAI4010857.1"/>
    </source>
</evidence>
<name>A0A9P1GHN9_9DINO</name>
<evidence type="ECO:0000313" key="4">
    <source>
        <dbReference type="Proteomes" id="UP001152797"/>
    </source>
</evidence>
<dbReference type="AlphaFoldDB" id="A0A9P1GHN9"/>
<proteinExistence type="predicted"/>
<keyword evidence="4" id="KW-1185">Reference proteome</keyword>
<comment type="caution">
    <text evidence="2">The sequence shown here is derived from an EMBL/GenBank/DDBJ whole genome shotgun (WGS) entry which is preliminary data.</text>
</comment>
<protein>
    <submittedName>
        <fullName evidence="2">Uncharacterized protein</fullName>
    </submittedName>
</protein>
<organism evidence="2">
    <name type="scientific">Cladocopium goreaui</name>
    <dbReference type="NCBI Taxonomy" id="2562237"/>
    <lineage>
        <taxon>Eukaryota</taxon>
        <taxon>Sar</taxon>
        <taxon>Alveolata</taxon>
        <taxon>Dinophyceae</taxon>
        <taxon>Suessiales</taxon>
        <taxon>Symbiodiniaceae</taxon>
        <taxon>Cladocopium</taxon>
    </lineage>
</organism>
<reference evidence="3 4" key="2">
    <citation type="submission" date="2024-05" db="EMBL/GenBank/DDBJ databases">
        <authorList>
            <person name="Chen Y."/>
            <person name="Shah S."/>
            <person name="Dougan E. K."/>
            <person name="Thang M."/>
            <person name="Chan C."/>
        </authorList>
    </citation>
    <scope>NUCLEOTIDE SEQUENCE [LARGE SCALE GENOMIC DNA]</scope>
</reference>
<dbReference type="Proteomes" id="UP001152797">
    <property type="component" value="Unassembled WGS sequence"/>
</dbReference>
<feature type="non-terminal residue" evidence="2">
    <location>
        <position position="340"/>
    </location>
</feature>
<accession>A0A9P1GHN9</accession>
<sequence length="340" mass="38212">SVLSVPALRNRWSRISAPLPCTVRRDFRRSQEMVHQPTNRNDEQMLFAGVQPPVKNTFLHYDVCASAYQVEQQVLRRHQTAPAKSARDVSDVETDSEDEGVTVPKVLGTVNELKTIVAVNDVTPNLLTKEDYPMPGSLCRHTTHDAFEHGQVAWEPTVFGQGEFEGHQNGMNGQALQEGLQWDGQMGGQTCGVLPMTSDTVMFVGVHPPASRQYIETMSLGLTCTTALETRKRMMQQSPHAGISFQRWCRNCTPVHGARPQQRPLTNGCERSNGQTLTISTQISPAFQTVPELPVQCDETRFLAVTRELQQSWHSKCSMTMKAVKKVQQWKNNRQNPLRF</sequence>
<reference evidence="2" key="1">
    <citation type="submission" date="2022-10" db="EMBL/GenBank/DDBJ databases">
        <authorList>
            <person name="Chen Y."/>
            <person name="Dougan E. K."/>
            <person name="Chan C."/>
            <person name="Rhodes N."/>
            <person name="Thang M."/>
        </authorList>
    </citation>
    <scope>NUCLEOTIDE SEQUENCE</scope>
</reference>
<dbReference type="EMBL" id="CAMXCT020004946">
    <property type="protein sequence ID" value="CAL1164232.1"/>
    <property type="molecule type" value="Genomic_DNA"/>
</dbReference>
<feature type="region of interest" description="Disordered" evidence="1">
    <location>
        <begin position="78"/>
        <end position="97"/>
    </location>
</feature>
<dbReference type="EMBL" id="CAMXCT030004946">
    <property type="protein sequence ID" value="CAL4798169.1"/>
    <property type="molecule type" value="Genomic_DNA"/>
</dbReference>
<dbReference type="EMBL" id="CAMXCT010004946">
    <property type="protein sequence ID" value="CAI4010857.1"/>
    <property type="molecule type" value="Genomic_DNA"/>
</dbReference>